<keyword evidence="1" id="KW-0963">Cytoplasm</keyword>
<dbReference type="AlphaFoldDB" id="A0A6A5C4J4"/>
<dbReference type="GO" id="GO:0042542">
    <property type="term" value="P:response to hydrogen peroxide"/>
    <property type="evidence" value="ECO:0007669"/>
    <property type="project" value="TreeGrafter"/>
</dbReference>
<sequence>MKATQTLRRVLSNSNSMKSLINQKNSSMMINRSASILKMSESSTSSKANFSTRAMFQAAAAQPNATEMFCYQCEQTQNGTGCTTVGVCGKTPSVAALQDLLIYQTRQLCALAHFARADIKDASKFEKIDDFILRAMYSTLTNVNFDEMRFVEYLKECSELTQFTKKELLKGKVPTEFTELLTVTSTDAELDRILASATSATCPNTQQLIQMGKTVGVQAHHKHYGSDTNAIRELLQYGIKGLCAYTEEAALLGKKDIIVNDFIREAMCFLGGVSPDRKLDPSNVNDALALGLKCGEINIRTMQLLDEGGNEKFGTPSPHKVRCTPVPGKSIVVSGHDMGDLLAILKQTEGKGINVYTHGELLPAHGYPELRKFKHLVGNYGGAWQNQKMEFSNFKGAIVMTTNCIIEPRKQYKDRIFTTSVVGWPGVTHIKNRDFTPVIEKALAEPGFPDEVANEPVQYTTTGFGHKTVLGIADIVINAVKRGDIKRFFLIGGCDGTEGERSYYKSIATSLPKDNVILTLGCAKYRFNKIDFGTITTKDPKTNNDVSLPRLLDVGQCNDAYSAVVIASALAEAFGTKDLNDLPLNFVISWFEQKAVVIFLTMLKLGLKNVRIGPNLPAFLPPSTIQMLVETFKLHPIMAKDPLTDMELMQKGQ</sequence>
<dbReference type="FunFam" id="3.40.50.2030:FF:000002">
    <property type="entry name" value="Hydroxylamine reductase"/>
    <property type="match status" value="1"/>
</dbReference>
<dbReference type="GO" id="GO:0050418">
    <property type="term" value="F:hydroxylamine reductase activity"/>
    <property type="evidence" value="ECO:0007669"/>
    <property type="project" value="TreeGrafter"/>
</dbReference>
<dbReference type="RefSeq" id="XP_044566415.1">
    <property type="nucleotide sequence ID" value="XM_044702870.1"/>
</dbReference>
<dbReference type="VEuPathDB" id="AmoebaDB:FDP41_012359"/>
<keyword evidence="2" id="KW-0479">Metal-binding</keyword>
<dbReference type="Gene3D" id="3.40.50.2030">
    <property type="match status" value="2"/>
</dbReference>
<dbReference type="OrthoDB" id="1470350at2759"/>
<dbReference type="Pfam" id="PF03063">
    <property type="entry name" value="Prismane"/>
    <property type="match status" value="1"/>
</dbReference>
<dbReference type="VEuPathDB" id="AmoebaDB:NfTy_039860"/>
<dbReference type="NCBIfam" id="NF003658">
    <property type="entry name" value="PRK05290.1"/>
    <property type="match status" value="1"/>
</dbReference>
<evidence type="ECO:0000256" key="2">
    <source>
        <dbReference type="ARBA" id="ARBA00022723"/>
    </source>
</evidence>
<protein>
    <recommendedName>
        <fullName evidence="8">Hydroxylamine reductase</fullName>
    </recommendedName>
</protein>
<organism evidence="6 7">
    <name type="scientific">Naegleria fowleri</name>
    <name type="common">Brain eating amoeba</name>
    <dbReference type="NCBI Taxonomy" id="5763"/>
    <lineage>
        <taxon>Eukaryota</taxon>
        <taxon>Discoba</taxon>
        <taxon>Heterolobosea</taxon>
        <taxon>Tetramitia</taxon>
        <taxon>Eutetramitia</taxon>
        <taxon>Vahlkampfiidae</taxon>
        <taxon>Naegleria</taxon>
    </lineage>
</organism>
<evidence type="ECO:0000313" key="7">
    <source>
        <dbReference type="Proteomes" id="UP000444721"/>
    </source>
</evidence>
<dbReference type="HAMAP" id="MF_00069">
    <property type="entry name" value="Hydroxylam_reduct"/>
    <property type="match status" value="1"/>
</dbReference>
<dbReference type="InterPro" id="IPR016100">
    <property type="entry name" value="Prismane_a-bundle"/>
</dbReference>
<dbReference type="Gene3D" id="1.20.1270.20">
    <property type="match status" value="2"/>
</dbReference>
<dbReference type="GO" id="GO:0051536">
    <property type="term" value="F:iron-sulfur cluster binding"/>
    <property type="evidence" value="ECO:0007669"/>
    <property type="project" value="UniProtKB-KW"/>
</dbReference>
<dbReference type="GO" id="GO:0005737">
    <property type="term" value="C:cytoplasm"/>
    <property type="evidence" value="ECO:0007669"/>
    <property type="project" value="InterPro"/>
</dbReference>
<dbReference type="Proteomes" id="UP000444721">
    <property type="component" value="Unassembled WGS sequence"/>
</dbReference>
<evidence type="ECO:0000313" key="6">
    <source>
        <dbReference type="EMBL" id="KAF0981702.1"/>
    </source>
</evidence>
<dbReference type="InterPro" id="IPR010048">
    <property type="entry name" value="Hydroxylam_reduct"/>
</dbReference>
<reference evidence="6 7" key="1">
    <citation type="journal article" date="2019" name="Sci. Rep.">
        <title>Nanopore sequencing improves the draft genome of the human pathogenic amoeba Naegleria fowleri.</title>
        <authorList>
            <person name="Liechti N."/>
            <person name="Schurch N."/>
            <person name="Bruggmann R."/>
            <person name="Wittwer M."/>
        </authorList>
    </citation>
    <scope>NUCLEOTIDE SEQUENCE [LARGE SCALE GENOMIC DNA]</scope>
    <source>
        <strain evidence="6 7">ATCC 30894</strain>
    </source>
</reference>
<evidence type="ECO:0000256" key="5">
    <source>
        <dbReference type="ARBA" id="ARBA00023014"/>
    </source>
</evidence>
<keyword evidence="7" id="KW-1185">Reference proteome</keyword>
<dbReference type="InterPro" id="IPR011254">
    <property type="entry name" value="Prismane-like_sf"/>
</dbReference>
<evidence type="ECO:0000256" key="4">
    <source>
        <dbReference type="ARBA" id="ARBA00023004"/>
    </source>
</evidence>
<proteinExistence type="inferred from homology"/>
<dbReference type="PANTHER" id="PTHR30109:SF0">
    <property type="entry name" value="HYDROXYLAMINE REDUCTASE"/>
    <property type="match status" value="1"/>
</dbReference>
<comment type="caution">
    <text evidence="6">The sequence shown here is derived from an EMBL/GenBank/DDBJ whole genome shotgun (WGS) entry which is preliminary data.</text>
</comment>
<keyword evidence="3" id="KW-0560">Oxidoreductase</keyword>
<keyword evidence="4" id="KW-0408">Iron</keyword>
<dbReference type="OMA" id="AYAQGMC"/>
<dbReference type="VEuPathDB" id="AmoebaDB:NF0072010"/>
<dbReference type="GeneID" id="68119574"/>
<keyword evidence="5" id="KW-0411">Iron-sulfur</keyword>
<evidence type="ECO:0008006" key="8">
    <source>
        <dbReference type="Google" id="ProtNLM"/>
    </source>
</evidence>
<dbReference type="InterPro" id="IPR016099">
    <property type="entry name" value="Prismane-like_a/b-sand"/>
</dbReference>
<dbReference type="SUPFAM" id="SSF56821">
    <property type="entry name" value="Prismane protein-like"/>
    <property type="match status" value="1"/>
</dbReference>
<dbReference type="GO" id="GO:0004601">
    <property type="term" value="F:peroxidase activity"/>
    <property type="evidence" value="ECO:0007669"/>
    <property type="project" value="TreeGrafter"/>
</dbReference>
<dbReference type="NCBIfam" id="TIGR01703">
    <property type="entry name" value="hybrid_clust"/>
    <property type="match status" value="1"/>
</dbReference>
<evidence type="ECO:0000256" key="3">
    <source>
        <dbReference type="ARBA" id="ARBA00023002"/>
    </source>
</evidence>
<dbReference type="GO" id="GO:0046872">
    <property type="term" value="F:metal ion binding"/>
    <property type="evidence" value="ECO:0007669"/>
    <property type="project" value="UniProtKB-KW"/>
</dbReference>
<accession>A0A6A5C4J4</accession>
<name>A0A6A5C4J4_NAEFO</name>
<gene>
    <name evidence="6" type="ORF">FDP41_012359</name>
</gene>
<dbReference type="PANTHER" id="PTHR30109">
    <property type="entry name" value="HYDROXYLAMINE REDUCTASE"/>
    <property type="match status" value="1"/>
</dbReference>
<dbReference type="InterPro" id="IPR004137">
    <property type="entry name" value="HCP/CODH"/>
</dbReference>
<dbReference type="EMBL" id="VFQX01000013">
    <property type="protein sequence ID" value="KAF0981702.1"/>
    <property type="molecule type" value="Genomic_DNA"/>
</dbReference>
<evidence type="ECO:0000256" key="1">
    <source>
        <dbReference type="ARBA" id="ARBA00022490"/>
    </source>
</evidence>